<comment type="similarity">
    <text evidence="1">Belongs to the short-chain fatty acyl-CoA assimilation regulator (ScfR) family.</text>
</comment>
<dbReference type="InterPro" id="IPR010982">
    <property type="entry name" value="Lambda_DNA-bd_dom_sf"/>
</dbReference>
<reference evidence="3" key="1">
    <citation type="submission" date="2019-09" db="EMBL/GenBank/DDBJ databases">
        <title>Characterisation of the sponge microbiome using genome-centric metagenomics.</title>
        <authorList>
            <person name="Engelberts J.P."/>
            <person name="Robbins S.J."/>
            <person name="De Goeij J.M."/>
            <person name="Aranda M."/>
            <person name="Bell S.C."/>
            <person name="Webster N.S."/>
        </authorList>
    </citation>
    <scope>NUCLEOTIDE SEQUENCE</scope>
    <source>
        <strain evidence="3">SB0664_bin_43</strain>
    </source>
</reference>
<dbReference type="InterPro" id="IPR010359">
    <property type="entry name" value="IrrE_HExxH"/>
</dbReference>
<dbReference type="InterPro" id="IPR001387">
    <property type="entry name" value="Cro/C1-type_HTH"/>
</dbReference>
<dbReference type="PANTHER" id="PTHR43236:SF2">
    <property type="entry name" value="BLL0069 PROTEIN"/>
    <property type="match status" value="1"/>
</dbReference>
<name>A0A6B0XYE3_9RHOB</name>
<sequence length="397" mass="45062">MARGPIAMVEPGVLHWLRTTSGLTIEEAAQKLQTKPEILFAWEEGHERPSMPQLRKLAKAFKRPISYFFLPGPVEEPPIPHDFRRQQSAGDRRYSPALLHEIRTAYRRRSLAIDLAKETGKAVTPFESFASVSPSDDAEEVGQRLRDIVNLTTDEQSRWRQPRNAYNGWRQRIEAQGVLVFQITTVELSQMLGFSLAYRDLPVIGVNRKNRLNGRTFTMLHEFAHLMLGRSGVCDIEESLPRALSEQRVEVFCNHVAGAAMVPASHLLVHPLVSVHESGARNWADEEISVLSRDFGTSEEVIVRRLLINQLTTTDFYASKRAEYQARNAQLAQRERERNRADDDFRRNMAQEAVSNLSSFARLVIESYHSDIINLSEASKHLGVRAEKVAAVDSLVR</sequence>
<dbReference type="GO" id="GO:0003677">
    <property type="term" value="F:DNA binding"/>
    <property type="evidence" value="ECO:0007669"/>
    <property type="project" value="InterPro"/>
</dbReference>
<dbReference type="SUPFAM" id="SSF47413">
    <property type="entry name" value="lambda repressor-like DNA-binding domains"/>
    <property type="match status" value="1"/>
</dbReference>
<dbReference type="PANTHER" id="PTHR43236">
    <property type="entry name" value="ANTITOXIN HIGA1"/>
    <property type="match status" value="1"/>
</dbReference>
<dbReference type="Pfam" id="PF01381">
    <property type="entry name" value="HTH_3"/>
    <property type="match status" value="1"/>
</dbReference>
<gene>
    <name evidence="3" type="ORF">F4Y60_06460</name>
</gene>
<proteinExistence type="inferred from homology"/>
<accession>A0A6B0XYE3</accession>
<dbReference type="PROSITE" id="PS50943">
    <property type="entry name" value="HTH_CROC1"/>
    <property type="match status" value="1"/>
</dbReference>
<dbReference type="AlphaFoldDB" id="A0A6B0XYE3"/>
<evidence type="ECO:0000259" key="2">
    <source>
        <dbReference type="PROSITE" id="PS50943"/>
    </source>
</evidence>
<comment type="caution">
    <text evidence="3">The sequence shown here is derived from an EMBL/GenBank/DDBJ whole genome shotgun (WGS) entry which is preliminary data.</text>
</comment>
<evidence type="ECO:0000256" key="1">
    <source>
        <dbReference type="ARBA" id="ARBA00007227"/>
    </source>
</evidence>
<dbReference type="Gene3D" id="1.10.10.2910">
    <property type="match status" value="1"/>
</dbReference>
<organism evidence="3">
    <name type="scientific">Boseongicola sp. SB0664_bin_43</name>
    <dbReference type="NCBI Taxonomy" id="2604844"/>
    <lineage>
        <taxon>Bacteria</taxon>
        <taxon>Pseudomonadati</taxon>
        <taxon>Pseudomonadota</taxon>
        <taxon>Alphaproteobacteria</taxon>
        <taxon>Rhodobacterales</taxon>
        <taxon>Paracoccaceae</taxon>
        <taxon>Boseongicola</taxon>
    </lineage>
</organism>
<dbReference type="InterPro" id="IPR052345">
    <property type="entry name" value="Rad_response_metalloprotease"/>
</dbReference>
<protein>
    <submittedName>
        <fullName evidence="3">ImmA/IrrE family metallo-endopeptidase</fullName>
    </submittedName>
</protein>
<dbReference type="SMART" id="SM00530">
    <property type="entry name" value="HTH_XRE"/>
    <property type="match status" value="1"/>
</dbReference>
<dbReference type="Pfam" id="PF06114">
    <property type="entry name" value="Peptidase_M78"/>
    <property type="match status" value="1"/>
</dbReference>
<dbReference type="EMBL" id="VXRY01000259">
    <property type="protein sequence ID" value="MXY33721.1"/>
    <property type="molecule type" value="Genomic_DNA"/>
</dbReference>
<dbReference type="Gene3D" id="1.10.260.40">
    <property type="entry name" value="lambda repressor-like DNA-binding domains"/>
    <property type="match status" value="1"/>
</dbReference>
<evidence type="ECO:0000313" key="3">
    <source>
        <dbReference type="EMBL" id="MXY33721.1"/>
    </source>
</evidence>
<feature type="domain" description="HTH cro/C1-type" evidence="2">
    <location>
        <begin position="22"/>
        <end position="68"/>
    </location>
</feature>
<dbReference type="CDD" id="cd00093">
    <property type="entry name" value="HTH_XRE"/>
    <property type="match status" value="1"/>
</dbReference>